<proteinExistence type="predicted"/>
<name>A0ABY7DTH7_MYAAR</name>
<evidence type="ECO:0000313" key="1">
    <source>
        <dbReference type="EMBL" id="WAQ98255.1"/>
    </source>
</evidence>
<evidence type="ECO:0000313" key="2">
    <source>
        <dbReference type="Proteomes" id="UP001164746"/>
    </source>
</evidence>
<protein>
    <submittedName>
        <fullName evidence="1">Uncharacterized protein</fullName>
    </submittedName>
</protein>
<dbReference type="Proteomes" id="UP001164746">
    <property type="component" value="Chromosome 3"/>
</dbReference>
<gene>
    <name evidence="1" type="ORF">MAR_022628</name>
</gene>
<organism evidence="1 2">
    <name type="scientific">Mya arenaria</name>
    <name type="common">Soft-shell clam</name>
    <dbReference type="NCBI Taxonomy" id="6604"/>
    <lineage>
        <taxon>Eukaryota</taxon>
        <taxon>Metazoa</taxon>
        <taxon>Spiralia</taxon>
        <taxon>Lophotrochozoa</taxon>
        <taxon>Mollusca</taxon>
        <taxon>Bivalvia</taxon>
        <taxon>Autobranchia</taxon>
        <taxon>Heteroconchia</taxon>
        <taxon>Euheterodonta</taxon>
        <taxon>Imparidentia</taxon>
        <taxon>Neoheterodontei</taxon>
        <taxon>Myida</taxon>
        <taxon>Myoidea</taxon>
        <taxon>Myidae</taxon>
        <taxon>Mya</taxon>
    </lineage>
</organism>
<sequence>MDAGIIQTLKLKYRKRQLADVLDGMDINSSQTGSEILRVLNILQAMKCGFEDNFSNASDHEESSQDRDDIDEYDIPQGVLWLSRDLFRQDFNTLAGIDSNVYTCDNSMTDWGRPASEIISEMRNSAETSSNLDDDDKDEECVRSEKVVSTSEVSDCSDTIKAFALQQLQSDMLGMMSAQDLWRFYLNAQTCSVFQSPSKLPHCCKSSMSRYVWDEFWKIID</sequence>
<reference evidence="1" key="1">
    <citation type="submission" date="2022-11" db="EMBL/GenBank/DDBJ databases">
        <title>Centuries of genome instability and evolution in soft-shell clam transmissible cancer (bioRxiv).</title>
        <authorList>
            <person name="Hart S.F.M."/>
            <person name="Yonemitsu M.A."/>
            <person name="Giersch R.M."/>
            <person name="Beal B.F."/>
            <person name="Arriagada G."/>
            <person name="Davis B.W."/>
            <person name="Ostrander E.A."/>
            <person name="Goff S.P."/>
            <person name="Metzger M.J."/>
        </authorList>
    </citation>
    <scope>NUCLEOTIDE SEQUENCE</scope>
    <source>
        <strain evidence="1">MELC-2E11</strain>
        <tissue evidence="1">Siphon/mantle</tissue>
    </source>
</reference>
<dbReference type="EMBL" id="CP111014">
    <property type="protein sequence ID" value="WAQ98255.1"/>
    <property type="molecule type" value="Genomic_DNA"/>
</dbReference>
<accession>A0ABY7DTH7</accession>
<keyword evidence="2" id="KW-1185">Reference proteome</keyword>